<feature type="repeat" description="PPR" evidence="3">
    <location>
        <begin position="67"/>
        <end position="101"/>
    </location>
</feature>
<evidence type="ECO:0000256" key="2">
    <source>
        <dbReference type="ARBA" id="ARBA00022737"/>
    </source>
</evidence>
<evidence type="ECO:0000256" key="3">
    <source>
        <dbReference type="PROSITE-ProRule" id="PRU00708"/>
    </source>
</evidence>
<organism evidence="4 5">
    <name type="scientific">Hevea brasiliensis</name>
    <name type="common">Para rubber tree</name>
    <name type="synonym">Siphonia brasiliensis</name>
    <dbReference type="NCBI Taxonomy" id="3981"/>
    <lineage>
        <taxon>Eukaryota</taxon>
        <taxon>Viridiplantae</taxon>
        <taxon>Streptophyta</taxon>
        <taxon>Embryophyta</taxon>
        <taxon>Tracheophyta</taxon>
        <taxon>Spermatophyta</taxon>
        <taxon>Magnoliopsida</taxon>
        <taxon>eudicotyledons</taxon>
        <taxon>Gunneridae</taxon>
        <taxon>Pentapetalae</taxon>
        <taxon>rosids</taxon>
        <taxon>fabids</taxon>
        <taxon>Malpighiales</taxon>
        <taxon>Euphorbiaceae</taxon>
        <taxon>Crotonoideae</taxon>
        <taxon>Micrandreae</taxon>
        <taxon>Hevea</taxon>
    </lineage>
</organism>
<evidence type="ECO:0000313" key="4">
    <source>
        <dbReference type="EMBL" id="KAF2287919.1"/>
    </source>
</evidence>
<evidence type="ECO:0008006" key="6">
    <source>
        <dbReference type="Google" id="ProtNLM"/>
    </source>
</evidence>
<sequence>MHNPEAWFVKVVASLFVRSRSLDACLGYLCENLTPLIAFEVIKRFGNSKVGLEFLEFSRLNLSLTHSFSTYNLLMRSLCQMGLHDLAKMVFDYMKSDGHLPHNTLVGFLVTSFAQAGKLDLAKKLLAEVQVEGIGAFGIAISSRYLDLQYSYPRVNELDRGCDLLKEVQSRNDCSPDVVTYTSIISGFCKLGKMGEASVLFEEMIRSGINPNVVTFNVLIDGFGKISNMVAAKAMLEKMVPFGCLPVVTFTSLIDGYCRTGQVLLALKMWDTMKVRNLFPNVYTYAILINSLCKVNRLHEARDFLRQLKCSKVVPKPFLYNPVIDGYCKAGNLDEANLIVTEMEEKRCNPDKVTFTILIIGHCMKGRLHEAIDIFNKMLTIGCAPDSITVNSLISCLLKAGLPNEAFHIVQITQDDLNLSLSSFRATIPLRMKTGIPLAT</sequence>
<feature type="repeat" description="PPR" evidence="3">
    <location>
        <begin position="281"/>
        <end position="315"/>
    </location>
</feature>
<dbReference type="PROSITE" id="PS51375">
    <property type="entry name" value="PPR"/>
    <property type="match status" value="6"/>
</dbReference>
<feature type="repeat" description="PPR" evidence="3">
    <location>
        <begin position="351"/>
        <end position="385"/>
    </location>
</feature>
<keyword evidence="5" id="KW-1185">Reference proteome</keyword>
<proteinExistence type="inferred from homology"/>
<dbReference type="EMBL" id="JAAGAX010000016">
    <property type="protein sequence ID" value="KAF2287919.1"/>
    <property type="molecule type" value="Genomic_DNA"/>
</dbReference>
<evidence type="ECO:0000313" key="5">
    <source>
        <dbReference type="Proteomes" id="UP000467840"/>
    </source>
</evidence>
<dbReference type="Pfam" id="PF13041">
    <property type="entry name" value="PPR_2"/>
    <property type="match status" value="3"/>
</dbReference>
<dbReference type="InterPro" id="IPR002885">
    <property type="entry name" value="PPR_rpt"/>
</dbReference>
<dbReference type="AlphaFoldDB" id="A0A6A6KKG0"/>
<comment type="caution">
    <text evidence="4">The sequence shown here is derived from an EMBL/GenBank/DDBJ whole genome shotgun (WGS) entry which is preliminary data.</text>
</comment>
<comment type="similarity">
    <text evidence="1">Belongs to the PPR family. P subfamily.</text>
</comment>
<gene>
    <name evidence="4" type="ORF">GH714_003219</name>
</gene>
<dbReference type="Proteomes" id="UP000467840">
    <property type="component" value="Chromosome 8"/>
</dbReference>
<dbReference type="NCBIfam" id="TIGR00756">
    <property type="entry name" value="PPR"/>
    <property type="match status" value="7"/>
</dbReference>
<evidence type="ECO:0000256" key="1">
    <source>
        <dbReference type="ARBA" id="ARBA00007626"/>
    </source>
</evidence>
<dbReference type="Gene3D" id="1.25.40.10">
    <property type="entry name" value="Tetratricopeptide repeat domain"/>
    <property type="match status" value="4"/>
</dbReference>
<name>A0A6A6KKG0_HEVBR</name>
<accession>A0A6A6KKG0</accession>
<dbReference type="Pfam" id="PF01535">
    <property type="entry name" value="PPR"/>
    <property type="match status" value="3"/>
</dbReference>
<dbReference type="InterPro" id="IPR011990">
    <property type="entry name" value="TPR-like_helical_dom_sf"/>
</dbReference>
<reference evidence="4 5" key="1">
    <citation type="journal article" date="2020" name="Mol. Plant">
        <title>The Chromosome-Based Rubber Tree Genome Provides New Insights into Spurge Genome Evolution and Rubber Biosynthesis.</title>
        <authorList>
            <person name="Liu J."/>
            <person name="Shi C."/>
            <person name="Shi C.C."/>
            <person name="Li W."/>
            <person name="Zhang Q.J."/>
            <person name="Zhang Y."/>
            <person name="Li K."/>
            <person name="Lu H.F."/>
            <person name="Shi C."/>
            <person name="Zhu S.T."/>
            <person name="Xiao Z.Y."/>
            <person name="Nan H."/>
            <person name="Yue Y."/>
            <person name="Zhu X.G."/>
            <person name="Wu Y."/>
            <person name="Hong X.N."/>
            <person name="Fan G.Y."/>
            <person name="Tong Y."/>
            <person name="Zhang D."/>
            <person name="Mao C.L."/>
            <person name="Liu Y.L."/>
            <person name="Hao S.J."/>
            <person name="Liu W.Q."/>
            <person name="Lv M.Q."/>
            <person name="Zhang H.B."/>
            <person name="Liu Y."/>
            <person name="Hu-Tang G.R."/>
            <person name="Wang J.P."/>
            <person name="Wang J.H."/>
            <person name="Sun Y.H."/>
            <person name="Ni S.B."/>
            <person name="Chen W.B."/>
            <person name="Zhang X.C."/>
            <person name="Jiao Y.N."/>
            <person name="Eichler E.E."/>
            <person name="Li G.H."/>
            <person name="Liu X."/>
            <person name="Gao L.Z."/>
        </authorList>
    </citation>
    <scope>NUCLEOTIDE SEQUENCE [LARGE SCALE GENOMIC DNA]</scope>
    <source>
        <strain evidence="5">cv. GT1</strain>
        <tissue evidence="4">Leaf</tissue>
    </source>
</reference>
<dbReference type="PANTHER" id="PTHR47941">
    <property type="entry name" value="PENTATRICOPEPTIDE REPEAT-CONTAINING PROTEIN 3, MITOCHONDRIAL"/>
    <property type="match status" value="1"/>
</dbReference>
<protein>
    <recommendedName>
        <fullName evidence="6">Pentacotripeptide-repeat region of PRORP domain-containing protein</fullName>
    </recommendedName>
</protein>
<feature type="repeat" description="PPR" evidence="3">
    <location>
        <begin position="316"/>
        <end position="350"/>
    </location>
</feature>
<feature type="repeat" description="PPR" evidence="3">
    <location>
        <begin position="177"/>
        <end position="211"/>
    </location>
</feature>
<keyword evidence="2" id="KW-0677">Repeat</keyword>
<feature type="repeat" description="PPR" evidence="3">
    <location>
        <begin position="246"/>
        <end position="280"/>
    </location>
</feature>